<name>A0A2A2ZAR8_MYCAV</name>
<gene>
    <name evidence="1" type="ORF">CKJ66_27425</name>
</gene>
<dbReference type="RefSeq" id="WP_005113692.1">
    <property type="nucleotide sequence ID" value="NZ_JAEKMM010000103.1"/>
</dbReference>
<sequence length="102" mass="10570">MALRVNEDEILQFATANDRVAGEVEAGCQPDPDLLEQMTTGYGPVGAEFTAAVAEFQAAFHQSGTALAGRYSSHAQDLRNAHGRYVGADQAGAEGVAGSTSV</sequence>
<evidence type="ECO:0000313" key="2">
    <source>
        <dbReference type="Proteomes" id="UP000217768"/>
    </source>
</evidence>
<protein>
    <submittedName>
        <fullName evidence="1">ESX-1 secretion-associated protein</fullName>
    </submittedName>
</protein>
<dbReference type="InterPro" id="IPR022536">
    <property type="entry name" value="EspC"/>
</dbReference>
<dbReference type="Proteomes" id="UP000217768">
    <property type="component" value="Unassembled WGS sequence"/>
</dbReference>
<accession>A0A2A2ZAR8</accession>
<organism evidence="1 2">
    <name type="scientific">Mycobacterium avium</name>
    <dbReference type="NCBI Taxonomy" id="1764"/>
    <lineage>
        <taxon>Bacteria</taxon>
        <taxon>Bacillati</taxon>
        <taxon>Actinomycetota</taxon>
        <taxon>Actinomycetes</taxon>
        <taxon>Mycobacteriales</taxon>
        <taxon>Mycobacteriaceae</taxon>
        <taxon>Mycobacterium</taxon>
        <taxon>Mycobacterium avium complex (MAC)</taxon>
    </lineage>
</organism>
<dbReference type="Pfam" id="PF10824">
    <property type="entry name" value="T7SS_ESX_EspC"/>
    <property type="match status" value="1"/>
</dbReference>
<dbReference type="GO" id="GO:0009306">
    <property type="term" value="P:protein secretion"/>
    <property type="evidence" value="ECO:0007669"/>
    <property type="project" value="InterPro"/>
</dbReference>
<proteinExistence type="predicted"/>
<dbReference type="EMBL" id="NSFD01000058">
    <property type="protein sequence ID" value="PBA23647.1"/>
    <property type="molecule type" value="Genomic_DNA"/>
</dbReference>
<comment type="caution">
    <text evidence="1">The sequence shown here is derived from an EMBL/GenBank/DDBJ whole genome shotgun (WGS) entry which is preliminary data.</text>
</comment>
<dbReference type="AlphaFoldDB" id="A0A2A2ZAR8"/>
<reference evidence="1 2" key="1">
    <citation type="submission" date="2017-08" db="EMBL/GenBank/DDBJ databases">
        <title>Phylogenetic analysis of Mycobacterium avium complex whole genomes.</title>
        <authorList>
            <person name="Caverly L.J."/>
            <person name="Spilker T."/>
            <person name="Lipuma J."/>
        </authorList>
    </citation>
    <scope>NUCLEOTIDE SEQUENCE [LARGE SCALE GENOMIC DNA]</scope>
    <source>
        <strain evidence="1 2">FLAC0165</strain>
    </source>
</reference>
<evidence type="ECO:0000313" key="1">
    <source>
        <dbReference type="EMBL" id="PBA23647.1"/>
    </source>
</evidence>